<evidence type="ECO:0000313" key="3">
    <source>
        <dbReference type="EMBL" id="KZT24489.1"/>
    </source>
</evidence>
<evidence type="ECO:0000256" key="2">
    <source>
        <dbReference type="SAM" id="Phobius"/>
    </source>
</evidence>
<feature type="transmembrane region" description="Helical" evidence="2">
    <location>
        <begin position="74"/>
        <end position="94"/>
    </location>
</feature>
<feature type="transmembrane region" description="Helical" evidence="2">
    <location>
        <begin position="35"/>
        <end position="58"/>
    </location>
</feature>
<keyword evidence="4" id="KW-1185">Reference proteome</keyword>
<keyword evidence="2" id="KW-1133">Transmembrane helix</keyword>
<feature type="compositionally biased region" description="Low complexity" evidence="1">
    <location>
        <begin position="119"/>
        <end position="143"/>
    </location>
</feature>
<keyword evidence="2" id="KW-0472">Membrane</keyword>
<accession>A0A165S015</accession>
<name>A0A165S015_9AGAM</name>
<evidence type="ECO:0000256" key="1">
    <source>
        <dbReference type="SAM" id="MobiDB-lite"/>
    </source>
</evidence>
<reference evidence="3 4" key="1">
    <citation type="journal article" date="2016" name="Mol. Biol. Evol.">
        <title>Comparative Genomics of Early-Diverging Mushroom-Forming Fungi Provides Insights into the Origins of Lignocellulose Decay Capabilities.</title>
        <authorList>
            <person name="Nagy L.G."/>
            <person name="Riley R."/>
            <person name="Tritt A."/>
            <person name="Adam C."/>
            <person name="Daum C."/>
            <person name="Floudas D."/>
            <person name="Sun H."/>
            <person name="Yadav J.S."/>
            <person name="Pangilinan J."/>
            <person name="Larsson K.H."/>
            <person name="Matsuura K."/>
            <person name="Barry K."/>
            <person name="Labutti K."/>
            <person name="Kuo R."/>
            <person name="Ohm R.A."/>
            <person name="Bhattacharya S.S."/>
            <person name="Shirouzu T."/>
            <person name="Yoshinaga Y."/>
            <person name="Martin F.M."/>
            <person name="Grigoriev I.V."/>
            <person name="Hibbett D.S."/>
        </authorList>
    </citation>
    <scope>NUCLEOTIDE SEQUENCE [LARGE SCALE GENOMIC DNA]</scope>
    <source>
        <strain evidence="3 4">HHB14362 ss-1</strain>
    </source>
</reference>
<dbReference type="EMBL" id="KV425577">
    <property type="protein sequence ID" value="KZT24489.1"/>
    <property type="molecule type" value="Genomic_DNA"/>
</dbReference>
<sequence length="160" mass="17584">MDLFRSRPTQSFATAAAVAFTAHLLLWLLPADLHVFTLMQTVVAILALAGVMIMVVIHHRRGGGLLTHVQEERILIAVFGLFWLALLIAIRATYQNSTVGARSGETSLSAVPPGGRPVQSQSGGQNRNQANRRPPRLTPGGRPWPCTRDDALCIVEEYYW</sequence>
<dbReference type="OrthoDB" id="3266871at2759"/>
<protein>
    <submittedName>
        <fullName evidence="3">Uncharacterized protein</fullName>
    </submittedName>
</protein>
<feature type="transmembrane region" description="Helical" evidence="2">
    <location>
        <begin position="12"/>
        <end position="29"/>
    </location>
</feature>
<organism evidence="3 4">
    <name type="scientific">Neolentinus lepideus HHB14362 ss-1</name>
    <dbReference type="NCBI Taxonomy" id="1314782"/>
    <lineage>
        <taxon>Eukaryota</taxon>
        <taxon>Fungi</taxon>
        <taxon>Dikarya</taxon>
        <taxon>Basidiomycota</taxon>
        <taxon>Agaricomycotina</taxon>
        <taxon>Agaricomycetes</taxon>
        <taxon>Gloeophyllales</taxon>
        <taxon>Gloeophyllaceae</taxon>
        <taxon>Neolentinus</taxon>
    </lineage>
</organism>
<dbReference type="STRING" id="1314782.A0A165S015"/>
<dbReference type="InParanoid" id="A0A165S015"/>
<proteinExistence type="predicted"/>
<keyword evidence="2" id="KW-0812">Transmembrane</keyword>
<dbReference type="AlphaFoldDB" id="A0A165S015"/>
<dbReference type="Proteomes" id="UP000076761">
    <property type="component" value="Unassembled WGS sequence"/>
</dbReference>
<gene>
    <name evidence="3" type="ORF">NEOLEDRAFT_421561</name>
</gene>
<feature type="region of interest" description="Disordered" evidence="1">
    <location>
        <begin position="105"/>
        <end position="143"/>
    </location>
</feature>
<evidence type="ECO:0000313" key="4">
    <source>
        <dbReference type="Proteomes" id="UP000076761"/>
    </source>
</evidence>